<protein>
    <submittedName>
        <fullName evidence="2">Uncharacterized protein</fullName>
    </submittedName>
</protein>
<feature type="region of interest" description="Disordered" evidence="1">
    <location>
        <begin position="139"/>
        <end position="176"/>
    </location>
</feature>
<keyword evidence="3" id="KW-1185">Reference proteome</keyword>
<dbReference type="AlphaFoldDB" id="A0AAV4CDD8"/>
<sequence>MPVCCVSSGKRKPVVLKINRPLTEDKITKPLTLDCSFVTLMTKMRTVNSLTILRSETGEEANCTPIATVTPNSKTSNLSESELTVSGKITEGGELTVLAQYAAPNTGYCYFYKCVVEGTDKKGRFRTYNRKRRDRCDKKRRNVSADVAETSKNVKEETESKAETDVDIPTEAPSTSASKIDSIDKTKFSVSSVYDGAFYILSKNDDDFNIERDAIKCKDNGGYLV</sequence>
<organism evidence="2 3">
    <name type="scientific">Plakobranchus ocellatus</name>
    <dbReference type="NCBI Taxonomy" id="259542"/>
    <lineage>
        <taxon>Eukaryota</taxon>
        <taxon>Metazoa</taxon>
        <taxon>Spiralia</taxon>
        <taxon>Lophotrochozoa</taxon>
        <taxon>Mollusca</taxon>
        <taxon>Gastropoda</taxon>
        <taxon>Heterobranchia</taxon>
        <taxon>Euthyneura</taxon>
        <taxon>Panpulmonata</taxon>
        <taxon>Sacoglossa</taxon>
        <taxon>Placobranchoidea</taxon>
        <taxon>Plakobranchidae</taxon>
        <taxon>Plakobranchus</taxon>
    </lineage>
</organism>
<reference evidence="2 3" key="1">
    <citation type="journal article" date="2021" name="Elife">
        <title>Chloroplast acquisition without the gene transfer in kleptoplastic sea slugs, Plakobranchus ocellatus.</title>
        <authorList>
            <person name="Maeda T."/>
            <person name="Takahashi S."/>
            <person name="Yoshida T."/>
            <person name="Shimamura S."/>
            <person name="Takaki Y."/>
            <person name="Nagai Y."/>
            <person name="Toyoda A."/>
            <person name="Suzuki Y."/>
            <person name="Arimoto A."/>
            <person name="Ishii H."/>
            <person name="Satoh N."/>
            <person name="Nishiyama T."/>
            <person name="Hasebe M."/>
            <person name="Maruyama T."/>
            <person name="Minagawa J."/>
            <person name="Obokata J."/>
            <person name="Shigenobu S."/>
        </authorList>
    </citation>
    <scope>NUCLEOTIDE SEQUENCE [LARGE SCALE GENOMIC DNA]</scope>
</reference>
<gene>
    <name evidence="2" type="ORF">PoB_005524400</name>
</gene>
<evidence type="ECO:0000313" key="3">
    <source>
        <dbReference type="Proteomes" id="UP000735302"/>
    </source>
</evidence>
<name>A0AAV4CDD8_9GAST</name>
<evidence type="ECO:0000313" key="2">
    <source>
        <dbReference type="EMBL" id="GFO28739.1"/>
    </source>
</evidence>
<accession>A0AAV4CDD8</accession>
<feature type="compositionally biased region" description="Basic and acidic residues" evidence="1">
    <location>
        <begin position="152"/>
        <end position="164"/>
    </location>
</feature>
<comment type="caution">
    <text evidence="2">The sequence shown here is derived from an EMBL/GenBank/DDBJ whole genome shotgun (WGS) entry which is preliminary data.</text>
</comment>
<dbReference type="EMBL" id="BLXT01006082">
    <property type="protein sequence ID" value="GFO28739.1"/>
    <property type="molecule type" value="Genomic_DNA"/>
</dbReference>
<evidence type="ECO:0000256" key="1">
    <source>
        <dbReference type="SAM" id="MobiDB-lite"/>
    </source>
</evidence>
<dbReference type="Proteomes" id="UP000735302">
    <property type="component" value="Unassembled WGS sequence"/>
</dbReference>
<proteinExistence type="predicted"/>